<feature type="region of interest" description="Disordered" evidence="1">
    <location>
        <begin position="29"/>
        <end position="49"/>
    </location>
</feature>
<organism evidence="2 3">
    <name type="scientific">Thalassiosira oceanica</name>
    <name type="common">Marine diatom</name>
    <dbReference type="NCBI Taxonomy" id="159749"/>
    <lineage>
        <taxon>Eukaryota</taxon>
        <taxon>Sar</taxon>
        <taxon>Stramenopiles</taxon>
        <taxon>Ochrophyta</taxon>
        <taxon>Bacillariophyta</taxon>
        <taxon>Coscinodiscophyceae</taxon>
        <taxon>Thalassiosirophycidae</taxon>
        <taxon>Thalassiosirales</taxon>
        <taxon>Thalassiosiraceae</taxon>
        <taxon>Thalassiosira</taxon>
    </lineage>
</organism>
<dbReference type="Proteomes" id="UP000266841">
    <property type="component" value="Unassembled WGS sequence"/>
</dbReference>
<sequence length="264" mass="27695">MIPPLSSRDALPYCPLSMANASSWDRIASDDSSRTRSRSPVRSSESASRMFGPSWDFSYSLPVSQNVPLRLSGFSIAIEPSVGRNRLASSTDEADLIAVRRRGDTELSAALFGSSFLLPSLLTLCGLSSTIWVGPTPGHFGRVDGGTGRARVLDVCVPRKPSQRHIHRRCVRTSTRPLPPAAAIAATATSGRAPNSTRRPRIAAGSSSGGGPALPGGRGGTPAGTGEGAAARGRRPSGGMPLGREERVEAVAKFYRVVDLYGIG</sequence>
<proteinExistence type="predicted"/>
<evidence type="ECO:0000313" key="2">
    <source>
        <dbReference type="EMBL" id="EJK65516.1"/>
    </source>
</evidence>
<keyword evidence="3" id="KW-1185">Reference proteome</keyword>
<feature type="compositionally biased region" description="Gly residues" evidence="1">
    <location>
        <begin position="207"/>
        <end position="227"/>
    </location>
</feature>
<name>K0SWZ0_THAOC</name>
<comment type="caution">
    <text evidence="2">The sequence shown here is derived from an EMBL/GenBank/DDBJ whole genome shotgun (WGS) entry which is preliminary data.</text>
</comment>
<accession>K0SWZ0</accession>
<reference evidence="2 3" key="1">
    <citation type="journal article" date="2012" name="Genome Biol.">
        <title>Genome and low-iron response of an oceanic diatom adapted to chronic iron limitation.</title>
        <authorList>
            <person name="Lommer M."/>
            <person name="Specht M."/>
            <person name="Roy A.S."/>
            <person name="Kraemer L."/>
            <person name="Andreson R."/>
            <person name="Gutowska M.A."/>
            <person name="Wolf J."/>
            <person name="Bergner S.V."/>
            <person name="Schilhabel M.B."/>
            <person name="Klostermeier U.C."/>
            <person name="Beiko R.G."/>
            <person name="Rosenstiel P."/>
            <person name="Hippler M."/>
            <person name="Laroche J."/>
        </authorList>
    </citation>
    <scope>NUCLEOTIDE SEQUENCE [LARGE SCALE GENOMIC DNA]</scope>
    <source>
        <strain evidence="2 3">CCMP1005</strain>
    </source>
</reference>
<dbReference type="AlphaFoldDB" id="K0SWZ0"/>
<gene>
    <name evidence="2" type="ORF">THAOC_13610</name>
</gene>
<feature type="region of interest" description="Disordered" evidence="1">
    <location>
        <begin position="185"/>
        <end position="244"/>
    </location>
</feature>
<feature type="compositionally biased region" description="Low complexity" evidence="1">
    <location>
        <begin position="38"/>
        <end position="49"/>
    </location>
</feature>
<dbReference type="EMBL" id="AGNL01015725">
    <property type="protein sequence ID" value="EJK65516.1"/>
    <property type="molecule type" value="Genomic_DNA"/>
</dbReference>
<evidence type="ECO:0000313" key="3">
    <source>
        <dbReference type="Proteomes" id="UP000266841"/>
    </source>
</evidence>
<protein>
    <submittedName>
        <fullName evidence="2">Uncharacterized protein</fullName>
    </submittedName>
</protein>
<feature type="non-terminal residue" evidence="2">
    <location>
        <position position="264"/>
    </location>
</feature>
<evidence type="ECO:0000256" key="1">
    <source>
        <dbReference type="SAM" id="MobiDB-lite"/>
    </source>
</evidence>